<proteinExistence type="predicted"/>
<evidence type="ECO:0000313" key="1">
    <source>
        <dbReference type="EMBL" id="NIA70933.1"/>
    </source>
</evidence>
<gene>
    <name evidence="1" type="ORF">HBA54_20235</name>
</gene>
<comment type="caution">
    <text evidence="1">The sequence shown here is derived from an EMBL/GenBank/DDBJ whole genome shotgun (WGS) entry which is preliminary data.</text>
</comment>
<dbReference type="RefSeq" id="WP_167228041.1">
    <property type="nucleotide sequence ID" value="NZ_JAAQPH010000017.1"/>
</dbReference>
<dbReference type="EMBL" id="JAAQPH010000017">
    <property type="protein sequence ID" value="NIA70933.1"/>
    <property type="molecule type" value="Genomic_DNA"/>
</dbReference>
<dbReference type="AlphaFoldDB" id="A0A967K9B2"/>
<protein>
    <submittedName>
        <fullName evidence="1">DUF1326 domain-containing protein</fullName>
    </submittedName>
</protein>
<reference evidence="1" key="1">
    <citation type="submission" date="2020-03" db="EMBL/GenBank/DDBJ databases">
        <title>Genome of Pelagibius litoralis DSM 21314T.</title>
        <authorList>
            <person name="Wang G."/>
        </authorList>
    </citation>
    <scope>NUCLEOTIDE SEQUENCE</scope>
    <source>
        <strain evidence="1">DSM 21314</strain>
    </source>
</reference>
<dbReference type="Pfam" id="PF07040">
    <property type="entry name" value="DUF1326"/>
    <property type="match status" value="1"/>
</dbReference>
<sequence length="200" mass="21529">MASVNEYHIQGSYFEACNCEAICPCRRQNGVANGLSTYGICDFLLSWQIDRGSADGVDLSGIAVSMAGRYSDEEEGTPWSVIIYIDENAGDDQFEALSEIFQGNAKGNILFTGNISKVLAVKRARIALDHAAGNEQIRIGGIASAKSLENVAFDGTVTCGIPGHDHPGQESVSSLTHNDGPFQWDYKERCGFATDFAYAS</sequence>
<organism evidence="1 2">
    <name type="scientific">Pelagibius litoralis</name>
    <dbReference type="NCBI Taxonomy" id="374515"/>
    <lineage>
        <taxon>Bacteria</taxon>
        <taxon>Pseudomonadati</taxon>
        <taxon>Pseudomonadota</taxon>
        <taxon>Alphaproteobacteria</taxon>
        <taxon>Rhodospirillales</taxon>
        <taxon>Rhodovibrionaceae</taxon>
        <taxon>Pelagibius</taxon>
    </lineage>
</organism>
<keyword evidence="2" id="KW-1185">Reference proteome</keyword>
<dbReference type="InterPro" id="IPR009758">
    <property type="entry name" value="DUF1326"/>
</dbReference>
<evidence type="ECO:0000313" key="2">
    <source>
        <dbReference type="Proteomes" id="UP000761264"/>
    </source>
</evidence>
<dbReference type="Proteomes" id="UP000761264">
    <property type="component" value="Unassembled WGS sequence"/>
</dbReference>
<accession>A0A967K9B2</accession>
<name>A0A967K9B2_9PROT</name>